<proteinExistence type="predicted"/>
<dbReference type="AlphaFoldDB" id="A0A919SA45"/>
<dbReference type="RefSeq" id="WP_203836592.1">
    <property type="nucleotide sequence ID" value="NZ_BAAATW010000009.1"/>
</dbReference>
<gene>
    <name evidence="1" type="ORF">Aco04nite_04900</name>
</gene>
<organism evidence="1 2">
    <name type="scientific">Winogradskya consettensis</name>
    <dbReference type="NCBI Taxonomy" id="113560"/>
    <lineage>
        <taxon>Bacteria</taxon>
        <taxon>Bacillati</taxon>
        <taxon>Actinomycetota</taxon>
        <taxon>Actinomycetes</taxon>
        <taxon>Micromonosporales</taxon>
        <taxon>Micromonosporaceae</taxon>
        <taxon>Winogradskya</taxon>
    </lineage>
</organism>
<sequence>MLVLIATVVGVIGVLASLAFNGWQATQLLKQLRLQWSMAGLSGTHQPIELLHGILRFFYEDPSLRPYFYEGKALPAVGDRRSQVLAVGEMLGDVLEVGLFHSREIEAAANHEDWLDYATFLMENSPTLDHLARAHPRWYPLLVPLLRDVPKDLSGPEGVQVGAET</sequence>
<evidence type="ECO:0000313" key="1">
    <source>
        <dbReference type="EMBL" id="GIM67133.1"/>
    </source>
</evidence>
<protein>
    <submittedName>
        <fullName evidence="1">Uncharacterized protein</fullName>
    </submittedName>
</protein>
<dbReference type="Proteomes" id="UP000680865">
    <property type="component" value="Unassembled WGS sequence"/>
</dbReference>
<reference evidence="1" key="1">
    <citation type="submission" date="2021-03" db="EMBL/GenBank/DDBJ databases">
        <title>Whole genome shotgun sequence of Actinoplanes consettensis NBRC 14913.</title>
        <authorList>
            <person name="Komaki H."/>
            <person name="Tamura T."/>
        </authorList>
    </citation>
    <scope>NUCLEOTIDE SEQUENCE</scope>
    <source>
        <strain evidence="1">NBRC 14913</strain>
    </source>
</reference>
<evidence type="ECO:0000313" key="2">
    <source>
        <dbReference type="Proteomes" id="UP000680865"/>
    </source>
</evidence>
<accession>A0A919SA45</accession>
<keyword evidence="2" id="KW-1185">Reference proteome</keyword>
<dbReference type="EMBL" id="BOQP01000003">
    <property type="protein sequence ID" value="GIM67133.1"/>
    <property type="molecule type" value="Genomic_DNA"/>
</dbReference>
<comment type="caution">
    <text evidence="1">The sequence shown here is derived from an EMBL/GenBank/DDBJ whole genome shotgun (WGS) entry which is preliminary data.</text>
</comment>
<name>A0A919SA45_9ACTN</name>